<dbReference type="InterPro" id="IPR040079">
    <property type="entry name" value="Glutathione_S-Trfase"/>
</dbReference>
<evidence type="ECO:0000313" key="8">
    <source>
        <dbReference type="Proteomes" id="UP001085076"/>
    </source>
</evidence>
<dbReference type="Gene3D" id="1.20.1050.10">
    <property type="match status" value="1"/>
</dbReference>
<dbReference type="SFLD" id="SFLDG00358">
    <property type="entry name" value="Main_(cytGST)"/>
    <property type="match status" value="1"/>
</dbReference>
<dbReference type="GO" id="GO:0004364">
    <property type="term" value="F:glutathione transferase activity"/>
    <property type="evidence" value="ECO:0007669"/>
    <property type="project" value="UniProtKB-UniRule"/>
</dbReference>
<proteinExistence type="inferred from homology"/>
<keyword evidence="1 4" id="KW-0808">Transferase</keyword>
<dbReference type="InterPro" id="IPR010987">
    <property type="entry name" value="Glutathione-S-Trfase_C-like"/>
</dbReference>
<comment type="function">
    <text evidence="4">Is involved in the conjugation of reduced glutathione to a wide number of exogenous and endogenous hydrophobic electrophiles.</text>
</comment>
<dbReference type="CDD" id="cd03058">
    <property type="entry name" value="GST_N_Tau"/>
    <property type="match status" value="1"/>
</dbReference>
<dbReference type="SFLD" id="SFLDS00019">
    <property type="entry name" value="Glutathione_Transferase_(cytos"/>
    <property type="match status" value="1"/>
</dbReference>
<dbReference type="CDD" id="cd03185">
    <property type="entry name" value="GST_C_Tau"/>
    <property type="match status" value="1"/>
</dbReference>
<dbReference type="GO" id="GO:0006749">
    <property type="term" value="P:glutathione metabolic process"/>
    <property type="evidence" value="ECO:0007669"/>
    <property type="project" value="InterPro"/>
</dbReference>
<dbReference type="AlphaFoldDB" id="A0A9D5HIE7"/>
<dbReference type="Gene3D" id="3.40.30.10">
    <property type="entry name" value="Glutaredoxin"/>
    <property type="match status" value="1"/>
</dbReference>
<comment type="similarity">
    <text evidence="2">Belongs to the GST superfamily. Tau family.</text>
</comment>
<dbReference type="EC" id="2.5.1.18" evidence="4"/>
<keyword evidence="4" id="KW-0963">Cytoplasm</keyword>
<evidence type="ECO:0000256" key="4">
    <source>
        <dbReference type="RuleBase" id="RU369102"/>
    </source>
</evidence>
<comment type="caution">
    <text evidence="7">The sequence shown here is derived from an EMBL/GenBank/DDBJ whole genome shotgun (WGS) entry which is preliminary data.</text>
</comment>
<feature type="domain" description="GST N-terminal" evidence="5">
    <location>
        <begin position="5"/>
        <end position="84"/>
    </location>
</feature>
<dbReference type="FunFam" id="3.40.30.10:FF:000044">
    <property type="entry name" value="Glutathione S-transferase GSTU6"/>
    <property type="match status" value="1"/>
</dbReference>
<dbReference type="EMBL" id="JAGGNH010000003">
    <property type="protein sequence ID" value="KAJ0977614.1"/>
    <property type="molecule type" value="Genomic_DNA"/>
</dbReference>
<dbReference type="InterPro" id="IPR036249">
    <property type="entry name" value="Thioredoxin-like_sf"/>
</dbReference>
<reference evidence="7" key="1">
    <citation type="submission" date="2021-03" db="EMBL/GenBank/DDBJ databases">
        <authorList>
            <person name="Li Z."/>
            <person name="Yang C."/>
        </authorList>
    </citation>
    <scope>NUCLEOTIDE SEQUENCE</scope>
    <source>
        <strain evidence="7">Dzin_1.0</strain>
        <tissue evidence="7">Leaf</tissue>
    </source>
</reference>
<dbReference type="InterPro" id="IPR036282">
    <property type="entry name" value="Glutathione-S-Trfase_C_sf"/>
</dbReference>
<dbReference type="PANTHER" id="PTHR11260">
    <property type="entry name" value="GLUTATHIONE S-TRANSFERASE, GST, SUPERFAMILY, GST DOMAIN CONTAINING"/>
    <property type="match status" value="1"/>
</dbReference>
<evidence type="ECO:0000256" key="1">
    <source>
        <dbReference type="ARBA" id="ARBA00022679"/>
    </source>
</evidence>
<comment type="subcellular location">
    <subcellularLocation>
        <location evidence="4">Cytoplasm</location>
        <location evidence="4">Cytosol</location>
    </subcellularLocation>
</comment>
<name>A0A9D5HIE7_9LILI</name>
<sequence>MTAEKEVKLLGLWASPFVIRAKIALALKGVEYEYFEENLRNKSELLLKSNPVYKKVPVLIHNGKPICESMIIVQYIDDVWSGVGPSIVPSDPFDAAMARFWSHYVDDKWFPSYDDVVNGETREAKIDASREAMAVLQPLEEAFEKQSKGKHFFGGETIGFLDIALGSYLVWIKAGEKITGLEFFDKLPNLSAWAECFWAHDVVKAVMPEVDAVVDFAKKIQAKFNSPPPPTN</sequence>
<dbReference type="OrthoDB" id="4951845at2759"/>
<dbReference type="GO" id="GO:0005829">
    <property type="term" value="C:cytosol"/>
    <property type="evidence" value="ECO:0007669"/>
    <property type="project" value="UniProtKB-SubCell"/>
</dbReference>
<dbReference type="SUPFAM" id="SSF52833">
    <property type="entry name" value="Thioredoxin-like"/>
    <property type="match status" value="1"/>
</dbReference>
<dbReference type="FunFam" id="1.20.1050.10:FF:000016">
    <property type="entry name" value="Glutathione S-transferase U9"/>
    <property type="match status" value="1"/>
</dbReference>
<evidence type="ECO:0000256" key="2">
    <source>
        <dbReference type="ARBA" id="ARBA00025743"/>
    </source>
</evidence>
<dbReference type="InterPro" id="IPR004045">
    <property type="entry name" value="Glutathione_S-Trfase_N"/>
</dbReference>
<dbReference type="PROSITE" id="PS50404">
    <property type="entry name" value="GST_NTER"/>
    <property type="match status" value="1"/>
</dbReference>
<keyword evidence="8" id="KW-1185">Reference proteome</keyword>
<dbReference type="Pfam" id="PF13410">
    <property type="entry name" value="GST_C_2"/>
    <property type="match status" value="1"/>
</dbReference>
<dbReference type="InterPro" id="IPR045073">
    <property type="entry name" value="Omega/Tau-like"/>
</dbReference>
<dbReference type="SFLD" id="SFLDG01152">
    <property type="entry name" value="Main.3:_Omega-_and_Tau-like"/>
    <property type="match status" value="1"/>
</dbReference>
<gene>
    <name evidence="7" type="ORF">J5N97_013088</name>
</gene>
<feature type="domain" description="GST C-terminal" evidence="6">
    <location>
        <begin position="91"/>
        <end position="224"/>
    </location>
</feature>
<dbReference type="InterPro" id="IPR045074">
    <property type="entry name" value="GST_C_Tau"/>
</dbReference>
<evidence type="ECO:0000313" key="7">
    <source>
        <dbReference type="EMBL" id="KAJ0977614.1"/>
    </source>
</evidence>
<evidence type="ECO:0000259" key="6">
    <source>
        <dbReference type="PROSITE" id="PS50405"/>
    </source>
</evidence>
<comment type="catalytic activity">
    <reaction evidence="3 4">
        <text>RX + glutathione = an S-substituted glutathione + a halide anion + H(+)</text>
        <dbReference type="Rhea" id="RHEA:16437"/>
        <dbReference type="ChEBI" id="CHEBI:15378"/>
        <dbReference type="ChEBI" id="CHEBI:16042"/>
        <dbReference type="ChEBI" id="CHEBI:17792"/>
        <dbReference type="ChEBI" id="CHEBI:57925"/>
        <dbReference type="ChEBI" id="CHEBI:90779"/>
        <dbReference type="EC" id="2.5.1.18"/>
    </reaction>
</comment>
<dbReference type="PANTHER" id="PTHR11260:SF781">
    <property type="entry name" value="GLUTATHIONE S-TRANSFERASE U19"/>
    <property type="match status" value="1"/>
</dbReference>
<dbReference type="PROSITE" id="PS50405">
    <property type="entry name" value="GST_CTER"/>
    <property type="match status" value="1"/>
</dbReference>
<reference evidence="7" key="2">
    <citation type="journal article" date="2022" name="Hortic Res">
        <title>The genome of Dioscorea zingiberensis sheds light on the biosynthesis, origin and evolution of the medicinally important diosgenin saponins.</title>
        <authorList>
            <person name="Li Y."/>
            <person name="Tan C."/>
            <person name="Li Z."/>
            <person name="Guo J."/>
            <person name="Li S."/>
            <person name="Chen X."/>
            <person name="Wang C."/>
            <person name="Dai X."/>
            <person name="Yang H."/>
            <person name="Song W."/>
            <person name="Hou L."/>
            <person name="Xu J."/>
            <person name="Tong Z."/>
            <person name="Xu A."/>
            <person name="Yuan X."/>
            <person name="Wang W."/>
            <person name="Yang Q."/>
            <person name="Chen L."/>
            <person name="Sun Z."/>
            <person name="Wang K."/>
            <person name="Pan B."/>
            <person name="Chen J."/>
            <person name="Bao Y."/>
            <person name="Liu F."/>
            <person name="Qi X."/>
            <person name="Gang D.R."/>
            <person name="Wen J."/>
            <person name="Li J."/>
        </authorList>
    </citation>
    <scope>NUCLEOTIDE SEQUENCE</scope>
    <source>
        <strain evidence="7">Dzin_1.0</strain>
    </source>
</reference>
<dbReference type="Proteomes" id="UP001085076">
    <property type="component" value="Miscellaneous, Linkage group lg03"/>
</dbReference>
<evidence type="ECO:0000256" key="3">
    <source>
        <dbReference type="ARBA" id="ARBA00047960"/>
    </source>
</evidence>
<dbReference type="Pfam" id="PF02798">
    <property type="entry name" value="GST_N"/>
    <property type="match status" value="1"/>
</dbReference>
<accession>A0A9D5HIE7</accession>
<protein>
    <recommendedName>
        <fullName evidence="4">Glutathione S-transferase</fullName>
        <ecNumber evidence="4">2.5.1.18</ecNumber>
    </recommendedName>
</protein>
<dbReference type="GO" id="GO:0009407">
    <property type="term" value="P:toxin catabolic process"/>
    <property type="evidence" value="ECO:0007669"/>
    <property type="project" value="UniProtKB-ARBA"/>
</dbReference>
<dbReference type="SUPFAM" id="SSF47616">
    <property type="entry name" value="GST C-terminal domain-like"/>
    <property type="match status" value="1"/>
</dbReference>
<evidence type="ECO:0000259" key="5">
    <source>
        <dbReference type="PROSITE" id="PS50404"/>
    </source>
</evidence>
<organism evidence="7 8">
    <name type="scientific">Dioscorea zingiberensis</name>
    <dbReference type="NCBI Taxonomy" id="325984"/>
    <lineage>
        <taxon>Eukaryota</taxon>
        <taxon>Viridiplantae</taxon>
        <taxon>Streptophyta</taxon>
        <taxon>Embryophyta</taxon>
        <taxon>Tracheophyta</taxon>
        <taxon>Spermatophyta</taxon>
        <taxon>Magnoliopsida</taxon>
        <taxon>Liliopsida</taxon>
        <taxon>Dioscoreales</taxon>
        <taxon>Dioscoreaceae</taxon>
        <taxon>Dioscorea</taxon>
    </lineage>
</organism>